<dbReference type="InterPro" id="IPR010998">
    <property type="entry name" value="Integrase_recombinase_N"/>
</dbReference>
<evidence type="ECO:0000256" key="3">
    <source>
        <dbReference type="ARBA" id="ARBA00023125"/>
    </source>
</evidence>
<evidence type="ECO:0008006" key="10">
    <source>
        <dbReference type="Google" id="ProtNLM"/>
    </source>
</evidence>
<dbReference type="InterPro" id="IPR013762">
    <property type="entry name" value="Integrase-like_cat_sf"/>
</dbReference>
<dbReference type="GO" id="GO:0006310">
    <property type="term" value="P:DNA recombination"/>
    <property type="evidence" value="ECO:0007669"/>
    <property type="project" value="UniProtKB-KW"/>
</dbReference>
<dbReference type="SUPFAM" id="SSF56349">
    <property type="entry name" value="DNA breaking-rejoining enzymes"/>
    <property type="match status" value="1"/>
</dbReference>
<dbReference type="PROSITE" id="PS51900">
    <property type="entry name" value="CB"/>
    <property type="match status" value="1"/>
</dbReference>
<sequence length="293" mass="33906">MEITIAKIPFETVAKEFLSDLEAKNMSPNTIDGYRKDLRLIQKHIENQLNRPMTLKDFTTESIEAFLINLQEEHHYQPVSINRHLSTYRSFSKYCVKKRYASILVTDPIEKRKCPQKERCFLTAKEVEVLIANIKHPHIHACVQTLYFTGLRINECLTLTLDDVNLELKKIHVRHGKGDKERFIPINEKLEQILKNYLTNVREGTGNLFFSLKKTNSLSRQYVNRELNKVTKQLGWNKHITAHVLRHSFATNLVSSNVNIVAVQKLLGHSSLKTTSFYLHLANEELVDAVSVL</sequence>
<organism evidence="8 9">
    <name type="scientific">Rummeliibacillus stabekisii</name>
    <dbReference type="NCBI Taxonomy" id="241244"/>
    <lineage>
        <taxon>Bacteria</taxon>
        <taxon>Bacillati</taxon>
        <taxon>Bacillota</taxon>
        <taxon>Bacilli</taxon>
        <taxon>Bacillales</taxon>
        <taxon>Caryophanaceae</taxon>
        <taxon>Rummeliibacillus</taxon>
    </lineage>
</organism>
<protein>
    <recommendedName>
        <fullName evidence="10">Recombinase</fullName>
    </recommendedName>
</protein>
<dbReference type="EMBL" id="CP014806">
    <property type="protein sequence ID" value="AMW97944.1"/>
    <property type="molecule type" value="Genomic_DNA"/>
</dbReference>
<reference evidence="8 9" key="1">
    <citation type="journal article" date="2016" name="Genome Announc.">
        <title>Whole-Genome Sequence of Rummeliibacillus stabekisii Strain PP9 Isolated from Antarctic Soil.</title>
        <authorList>
            <person name="da Mota F.F."/>
            <person name="Vollu R.E."/>
            <person name="Jurelevicius D."/>
            <person name="Seldin L."/>
        </authorList>
    </citation>
    <scope>NUCLEOTIDE SEQUENCE [LARGE SCALE GENOMIC DNA]</scope>
    <source>
        <strain evidence="8 9">PP9</strain>
    </source>
</reference>
<dbReference type="PANTHER" id="PTHR30349">
    <property type="entry name" value="PHAGE INTEGRASE-RELATED"/>
    <property type="match status" value="1"/>
</dbReference>
<keyword evidence="3 5" id="KW-0238">DNA-binding</keyword>
<dbReference type="AlphaFoldDB" id="A0A143H877"/>
<keyword evidence="2" id="KW-0229">DNA integration</keyword>
<dbReference type="InterPro" id="IPR004107">
    <property type="entry name" value="Integrase_SAM-like_N"/>
</dbReference>
<keyword evidence="9" id="KW-1185">Reference proteome</keyword>
<dbReference type="Pfam" id="PF00589">
    <property type="entry name" value="Phage_integrase"/>
    <property type="match status" value="1"/>
</dbReference>
<name>A0A143H877_9BACL</name>
<dbReference type="GO" id="GO:0015074">
    <property type="term" value="P:DNA integration"/>
    <property type="evidence" value="ECO:0007669"/>
    <property type="project" value="UniProtKB-KW"/>
</dbReference>
<dbReference type="OrthoDB" id="9801717at2"/>
<proteinExistence type="inferred from homology"/>
<dbReference type="InterPro" id="IPR002104">
    <property type="entry name" value="Integrase_catalytic"/>
</dbReference>
<dbReference type="Gene3D" id="1.10.443.10">
    <property type="entry name" value="Intergrase catalytic core"/>
    <property type="match status" value="1"/>
</dbReference>
<dbReference type="InterPro" id="IPR011010">
    <property type="entry name" value="DNA_brk_join_enz"/>
</dbReference>
<dbReference type="PROSITE" id="PS51898">
    <property type="entry name" value="TYR_RECOMBINASE"/>
    <property type="match status" value="1"/>
</dbReference>
<evidence type="ECO:0000256" key="5">
    <source>
        <dbReference type="PROSITE-ProRule" id="PRU01248"/>
    </source>
</evidence>
<dbReference type="Gene3D" id="1.10.150.130">
    <property type="match status" value="1"/>
</dbReference>
<dbReference type="KEGG" id="rst:ATY39_00085"/>
<evidence type="ECO:0000313" key="8">
    <source>
        <dbReference type="EMBL" id="AMW97944.1"/>
    </source>
</evidence>
<dbReference type="PANTHER" id="PTHR30349:SF41">
    <property type="entry name" value="INTEGRASE_RECOMBINASE PROTEIN MJ0367-RELATED"/>
    <property type="match status" value="1"/>
</dbReference>
<dbReference type="RefSeq" id="WP_066783955.1">
    <property type="nucleotide sequence ID" value="NZ_CP014806.1"/>
</dbReference>
<dbReference type="InterPro" id="IPR050090">
    <property type="entry name" value="Tyrosine_recombinase_XerCD"/>
</dbReference>
<evidence type="ECO:0000256" key="1">
    <source>
        <dbReference type="ARBA" id="ARBA00008857"/>
    </source>
</evidence>
<reference evidence="9" key="2">
    <citation type="submission" date="2016-03" db="EMBL/GenBank/DDBJ databases">
        <authorList>
            <person name="Ploux O."/>
        </authorList>
    </citation>
    <scope>NUCLEOTIDE SEQUENCE [LARGE SCALE GENOMIC DNA]</scope>
    <source>
        <strain evidence="9">PP9</strain>
    </source>
</reference>
<feature type="domain" description="Tyr recombinase" evidence="6">
    <location>
        <begin position="117"/>
        <end position="291"/>
    </location>
</feature>
<dbReference type="Pfam" id="PF02899">
    <property type="entry name" value="Phage_int_SAM_1"/>
    <property type="match status" value="1"/>
</dbReference>
<evidence type="ECO:0000259" key="7">
    <source>
        <dbReference type="PROSITE" id="PS51900"/>
    </source>
</evidence>
<evidence type="ECO:0000256" key="2">
    <source>
        <dbReference type="ARBA" id="ARBA00022908"/>
    </source>
</evidence>
<dbReference type="InterPro" id="IPR044068">
    <property type="entry name" value="CB"/>
</dbReference>
<evidence type="ECO:0000259" key="6">
    <source>
        <dbReference type="PROSITE" id="PS51898"/>
    </source>
</evidence>
<feature type="domain" description="Core-binding (CB)" evidence="7">
    <location>
        <begin position="8"/>
        <end position="96"/>
    </location>
</feature>
<keyword evidence="4" id="KW-0233">DNA recombination</keyword>
<dbReference type="GO" id="GO:0003677">
    <property type="term" value="F:DNA binding"/>
    <property type="evidence" value="ECO:0007669"/>
    <property type="project" value="UniProtKB-UniRule"/>
</dbReference>
<accession>A0A143H877</accession>
<evidence type="ECO:0000313" key="9">
    <source>
        <dbReference type="Proteomes" id="UP000076021"/>
    </source>
</evidence>
<comment type="similarity">
    <text evidence="1">Belongs to the 'phage' integrase family.</text>
</comment>
<gene>
    <name evidence="8" type="ORF">ATY39_00085</name>
</gene>
<evidence type="ECO:0000256" key="4">
    <source>
        <dbReference type="ARBA" id="ARBA00023172"/>
    </source>
</evidence>
<dbReference type="Proteomes" id="UP000076021">
    <property type="component" value="Chromosome"/>
</dbReference>
<dbReference type="STRING" id="241244.ATY39_00085"/>